<protein>
    <submittedName>
        <fullName evidence="1">Uncharacterized protein</fullName>
    </submittedName>
</protein>
<evidence type="ECO:0000313" key="1">
    <source>
        <dbReference type="EMBL" id="KAJ8002765.1"/>
    </source>
</evidence>
<keyword evidence="2" id="KW-1185">Reference proteome</keyword>
<dbReference type="Proteomes" id="UP001157502">
    <property type="component" value="Chromosome 13"/>
</dbReference>
<reference evidence="1" key="1">
    <citation type="submission" date="2021-05" db="EMBL/GenBank/DDBJ databases">
        <authorList>
            <person name="Pan Q."/>
            <person name="Jouanno E."/>
            <person name="Zahm M."/>
            <person name="Klopp C."/>
            <person name="Cabau C."/>
            <person name="Louis A."/>
            <person name="Berthelot C."/>
            <person name="Parey E."/>
            <person name="Roest Crollius H."/>
            <person name="Montfort J."/>
            <person name="Robinson-Rechavi M."/>
            <person name="Bouchez O."/>
            <person name="Lampietro C."/>
            <person name="Lopez Roques C."/>
            <person name="Donnadieu C."/>
            <person name="Postlethwait J."/>
            <person name="Bobe J."/>
            <person name="Dillon D."/>
            <person name="Chandos A."/>
            <person name="von Hippel F."/>
            <person name="Guiguen Y."/>
        </authorList>
    </citation>
    <scope>NUCLEOTIDE SEQUENCE</scope>
    <source>
        <strain evidence="1">YG-Jan2019</strain>
    </source>
</reference>
<sequence length="123" mass="12763">MLAPPDPENHFAPAQEHQPLGQGAGISPLAQVVTLGGSMLTLASWGAPDRQGPTNSLPPEPALAGTVNAIIYQNTVQVSESSPSPSSLFTLSWRATDLSGVGRPFISTRFIAITAVTSVQLDS</sequence>
<organism evidence="1 2">
    <name type="scientific">Dallia pectoralis</name>
    <name type="common">Alaska blackfish</name>
    <dbReference type="NCBI Taxonomy" id="75939"/>
    <lineage>
        <taxon>Eukaryota</taxon>
        <taxon>Metazoa</taxon>
        <taxon>Chordata</taxon>
        <taxon>Craniata</taxon>
        <taxon>Vertebrata</taxon>
        <taxon>Euteleostomi</taxon>
        <taxon>Actinopterygii</taxon>
        <taxon>Neopterygii</taxon>
        <taxon>Teleostei</taxon>
        <taxon>Protacanthopterygii</taxon>
        <taxon>Esociformes</taxon>
        <taxon>Umbridae</taxon>
        <taxon>Dallia</taxon>
    </lineage>
</organism>
<name>A0ACC2GH00_DALPE</name>
<dbReference type="EMBL" id="CM055740">
    <property type="protein sequence ID" value="KAJ8002765.1"/>
    <property type="molecule type" value="Genomic_DNA"/>
</dbReference>
<gene>
    <name evidence="1" type="ORF">DPEC_G00162340</name>
</gene>
<comment type="caution">
    <text evidence="1">The sequence shown here is derived from an EMBL/GenBank/DDBJ whole genome shotgun (WGS) entry which is preliminary data.</text>
</comment>
<evidence type="ECO:0000313" key="2">
    <source>
        <dbReference type="Proteomes" id="UP001157502"/>
    </source>
</evidence>
<proteinExistence type="predicted"/>
<accession>A0ACC2GH00</accession>